<dbReference type="CDD" id="cd11296">
    <property type="entry name" value="O-FucT_like"/>
    <property type="match status" value="1"/>
</dbReference>
<evidence type="ECO:0008006" key="7">
    <source>
        <dbReference type="Google" id="ProtNLM"/>
    </source>
</evidence>
<protein>
    <recommendedName>
        <fullName evidence="7">O-fucosyltransferase family protein</fullName>
    </recommendedName>
</protein>
<dbReference type="Gene3D" id="3.40.50.11350">
    <property type="match status" value="1"/>
</dbReference>
<dbReference type="InterPro" id="IPR019378">
    <property type="entry name" value="GDP-Fuc_O-FucTrfase"/>
</dbReference>
<dbReference type="AlphaFoldDB" id="A0A1Z5KGA4"/>
<evidence type="ECO:0000313" key="6">
    <source>
        <dbReference type="Proteomes" id="UP000198406"/>
    </source>
</evidence>
<dbReference type="InParanoid" id="A0A1Z5KGA4"/>
<dbReference type="OrthoDB" id="202494at2759"/>
<keyword evidence="1" id="KW-0808">Transferase</keyword>
<keyword evidence="4" id="KW-0472">Membrane</keyword>
<organism evidence="5 6">
    <name type="scientific">Fistulifera solaris</name>
    <name type="common">Oleaginous diatom</name>
    <dbReference type="NCBI Taxonomy" id="1519565"/>
    <lineage>
        <taxon>Eukaryota</taxon>
        <taxon>Sar</taxon>
        <taxon>Stramenopiles</taxon>
        <taxon>Ochrophyta</taxon>
        <taxon>Bacillariophyta</taxon>
        <taxon>Bacillariophyceae</taxon>
        <taxon>Bacillariophycidae</taxon>
        <taxon>Naviculales</taxon>
        <taxon>Naviculaceae</taxon>
        <taxon>Fistulifera</taxon>
    </lineage>
</organism>
<dbReference type="Gene3D" id="3.40.50.11340">
    <property type="match status" value="1"/>
</dbReference>
<dbReference type="PANTHER" id="PTHR31469:SF8">
    <property type="entry name" value="OS07G0641000 PROTEIN"/>
    <property type="match status" value="1"/>
</dbReference>
<dbReference type="GO" id="GO:0006004">
    <property type="term" value="P:fucose metabolic process"/>
    <property type="evidence" value="ECO:0007669"/>
    <property type="project" value="UniProtKB-KW"/>
</dbReference>
<evidence type="ECO:0000313" key="5">
    <source>
        <dbReference type="EMBL" id="GAX25101.1"/>
    </source>
</evidence>
<evidence type="ECO:0000256" key="3">
    <source>
        <dbReference type="ARBA" id="ARBA00023277"/>
    </source>
</evidence>
<dbReference type="Proteomes" id="UP000198406">
    <property type="component" value="Unassembled WGS sequence"/>
</dbReference>
<evidence type="ECO:0000256" key="4">
    <source>
        <dbReference type="SAM" id="Phobius"/>
    </source>
</evidence>
<dbReference type="EMBL" id="BDSP01000219">
    <property type="protein sequence ID" value="GAX25101.1"/>
    <property type="molecule type" value="Genomic_DNA"/>
</dbReference>
<accession>A0A1Z5KGA4</accession>
<sequence>METNIAASSRRKSHRAFFAILISVVFSVSYNFSRFRSWKPLEENSNSLHESLVTDNKPKVAGLSCPAFPLLEQSQFEAAQQELVYWRDIPDDSQLVSPYKCPSHGNQTRKFLTFEPDEGGWNNARMAAETAITMAIAMGRVLVLPPTTTMYLLWETTKTSKKTHFGFMDFFPLELLQDELAGLEIMTFQEFLEQEVLTGHVLANPHTGEPLQPPGGKTKWDGSLNNWESGRQGNGQELWQWWRSVATPLPWKYYECTAVFPKPSHECDGPTPWNAVTEVDEQRMRDYMQQILQQEPDGSPQPRIRSYDGNPTAVDASPLDRLAEIVADRRQLCIYDRNLQEASVLHAMGQQSESTTRFLVHFYAFVFMEDWRHDIWLKRLVRDHLRYVDEIQCAASRIVASLHEKAYNAETNPEGLYHSMHVRRGDFQRAYVQVVIPGEALYEEHVKDVFEEKSTIYIATDEKDATYFAPLAQHYNLFFMRDFMHLLEDVNPNYFGMIDQVVASTGQVFIGTYLSTFSGYINRLRGYRTRKNNPKEITTGNLRSFYYYGIPEYADKKKLMQRYHSVEQAFWTHEFPVGWRDLDHGVTNVLDRRRI</sequence>
<comment type="caution">
    <text evidence="5">The sequence shown here is derived from an EMBL/GenBank/DDBJ whole genome shotgun (WGS) entry which is preliminary data.</text>
</comment>
<name>A0A1Z5KGA4_FISSO</name>
<feature type="transmembrane region" description="Helical" evidence="4">
    <location>
        <begin position="16"/>
        <end position="33"/>
    </location>
</feature>
<dbReference type="Pfam" id="PF10250">
    <property type="entry name" value="O-FucT"/>
    <property type="match status" value="1"/>
</dbReference>
<dbReference type="GO" id="GO:0016740">
    <property type="term" value="F:transferase activity"/>
    <property type="evidence" value="ECO:0007669"/>
    <property type="project" value="UniProtKB-KW"/>
</dbReference>
<keyword evidence="4" id="KW-0812">Transmembrane</keyword>
<proteinExistence type="predicted"/>
<keyword evidence="2" id="KW-0294">Fucose metabolism</keyword>
<gene>
    <name evidence="5" type="ORF">FisN_10Lh301</name>
</gene>
<dbReference type="PANTHER" id="PTHR31469">
    <property type="entry name" value="OS07G0633600 PROTEIN"/>
    <property type="match status" value="1"/>
</dbReference>
<keyword evidence="4" id="KW-1133">Transmembrane helix</keyword>
<keyword evidence="6" id="KW-1185">Reference proteome</keyword>
<keyword evidence="3" id="KW-0119">Carbohydrate metabolism</keyword>
<evidence type="ECO:0000256" key="1">
    <source>
        <dbReference type="ARBA" id="ARBA00022679"/>
    </source>
</evidence>
<evidence type="ECO:0000256" key="2">
    <source>
        <dbReference type="ARBA" id="ARBA00023253"/>
    </source>
</evidence>
<reference evidence="5 6" key="1">
    <citation type="journal article" date="2015" name="Plant Cell">
        <title>Oil accumulation by the oleaginous diatom Fistulifera solaris as revealed by the genome and transcriptome.</title>
        <authorList>
            <person name="Tanaka T."/>
            <person name="Maeda Y."/>
            <person name="Veluchamy A."/>
            <person name="Tanaka M."/>
            <person name="Abida H."/>
            <person name="Marechal E."/>
            <person name="Bowler C."/>
            <person name="Muto M."/>
            <person name="Sunaga Y."/>
            <person name="Tanaka M."/>
            <person name="Yoshino T."/>
            <person name="Taniguchi T."/>
            <person name="Fukuda Y."/>
            <person name="Nemoto M."/>
            <person name="Matsumoto M."/>
            <person name="Wong P.S."/>
            <person name="Aburatani S."/>
            <person name="Fujibuchi W."/>
        </authorList>
    </citation>
    <scope>NUCLEOTIDE SEQUENCE [LARGE SCALE GENOMIC DNA]</scope>
    <source>
        <strain evidence="5 6">JPCC DA0580</strain>
    </source>
</reference>